<name>A0A922L798_DERFA</name>
<accession>A0A922L798</accession>
<reference evidence="2" key="1">
    <citation type="submission" date="2013-05" db="EMBL/GenBank/DDBJ databases">
        <authorList>
            <person name="Yim A.K.Y."/>
            <person name="Chan T.F."/>
            <person name="Ji K.M."/>
            <person name="Liu X.Y."/>
            <person name="Zhou J.W."/>
            <person name="Li R.Q."/>
            <person name="Yang K.Y."/>
            <person name="Li J."/>
            <person name="Li M."/>
            <person name="Law P.T.W."/>
            <person name="Wu Y.L."/>
            <person name="Cai Z.L."/>
            <person name="Qin H."/>
            <person name="Bao Y."/>
            <person name="Leung R.K.K."/>
            <person name="Ng P.K.S."/>
            <person name="Zou J."/>
            <person name="Zhong X.J."/>
            <person name="Ran P.X."/>
            <person name="Zhong N.S."/>
            <person name="Liu Z.G."/>
            <person name="Tsui S.K.W."/>
        </authorList>
    </citation>
    <scope>NUCLEOTIDE SEQUENCE</scope>
    <source>
        <strain evidence="2">Derf</strain>
        <tissue evidence="2">Whole organism</tissue>
    </source>
</reference>
<sequence length="705" mass="82020">MSDLLTTMPSSTDLNESSLNNSEDKKDSILQLFQYDLDRHRMREVWDMFNRVVVTEIHNNGSYIVWDLVPIICQRLRGLSEFRFKTFSMCRQILLDLCEICNPKELLIIYLSELENDLNITRYSKRKDPNQEQPSSSSTAVNDENDDDVEDIEITDSNCFKALLKPFEVILLKLPKKRNETLKSVLSSLNEHISRLSLSSITKYNPETDDRFKLMLDPVVNNLNSVLSMYVDFLETFVKEVDLYNPTTSHHHHQMLNNIHSKTSDPNIQRITLLKTLLLMLEYPLKYMDLYRVNGKESIIQGIKQAGTNLSALFNEDFITSRMIAVKIVRLISSLHSNFYTLLSRTDLITSPEDVESNSDCSDVYLSQTNFQSAMSILSYLLATESELSPSNFMPRVYTHVYNLGIYLPYIQNLVEDQQFFVYEKGLHLLAAMLAHIKEESLEANFLDLLRQHPIEKSLTSIMVFALDKHSRTTALLLFKQLVNCFEPSGRYKILYSILSQSRQHAGFQGVAIQMYKDFVFEHQVYQGSNLHRMIRSVIAVALPQDANSDLLERNDLIFGLLNFLRYIMIRDIRHQNHTRIWDVAIVIQENFLKPLHEALELSRISCKLELCKLKDMKLKMNKNDHQQQLVGKGNKKKKGQNHHSSKIDQSVVIYPNEKPIQWPEMTIEQEHKQIMFALQNFDLIESIHTRLKEIIDEQQQQQPQ</sequence>
<dbReference type="Pfam" id="PF08568">
    <property type="entry name" value="Kinetochor_Ybp2"/>
    <property type="match status" value="1"/>
</dbReference>
<proteinExistence type="predicted"/>
<reference evidence="2" key="2">
    <citation type="journal article" date="2022" name="Res Sq">
        <title>Comparative Genomics Reveals Insights into the Divergent Evolution of Astigmatic Mites and Household Pest Adaptations.</title>
        <authorList>
            <person name="Xiong Q."/>
            <person name="Wan A.T.-Y."/>
            <person name="Liu X.-Y."/>
            <person name="Fung C.S.-H."/>
            <person name="Xiao X."/>
            <person name="Malainual N."/>
            <person name="Hou J."/>
            <person name="Wang L."/>
            <person name="Wang M."/>
            <person name="Yang K."/>
            <person name="Cui Y."/>
            <person name="Leung E."/>
            <person name="Nong W."/>
            <person name="Shin S.-K."/>
            <person name="Au S."/>
            <person name="Jeong K.Y."/>
            <person name="Chew F.T."/>
            <person name="Hui J."/>
            <person name="Leung T.F."/>
            <person name="Tungtrongchitr A."/>
            <person name="Zhong N."/>
            <person name="Liu Z."/>
            <person name="Tsui S."/>
        </authorList>
    </citation>
    <scope>NUCLEOTIDE SEQUENCE</scope>
    <source>
        <strain evidence="2">Derf</strain>
        <tissue evidence="2">Whole organism</tissue>
    </source>
</reference>
<dbReference type="EMBL" id="ASGP02000001">
    <property type="protein sequence ID" value="KAH9525881.1"/>
    <property type="molecule type" value="Genomic_DNA"/>
</dbReference>
<dbReference type="PANTHER" id="PTHR15430:SF1">
    <property type="entry name" value="GLOMULIN"/>
    <property type="match status" value="1"/>
</dbReference>
<dbReference type="AlphaFoldDB" id="A0A922L798"/>
<organism evidence="2 3">
    <name type="scientific">Dermatophagoides farinae</name>
    <name type="common">American house dust mite</name>
    <dbReference type="NCBI Taxonomy" id="6954"/>
    <lineage>
        <taxon>Eukaryota</taxon>
        <taxon>Metazoa</taxon>
        <taxon>Ecdysozoa</taxon>
        <taxon>Arthropoda</taxon>
        <taxon>Chelicerata</taxon>
        <taxon>Arachnida</taxon>
        <taxon>Acari</taxon>
        <taxon>Acariformes</taxon>
        <taxon>Sarcoptiformes</taxon>
        <taxon>Astigmata</taxon>
        <taxon>Psoroptidia</taxon>
        <taxon>Analgoidea</taxon>
        <taxon>Pyroglyphidae</taxon>
        <taxon>Dermatophagoidinae</taxon>
        <taxon>Dermatophagoides</taxon>
    </lineage>
</organism>
<keyword evidence="3" id="KW-1185">Reference proteome</keyword>
<feature type="region of interest" description="Disordered" evidence="1">
    <location>
        <begin position="125"/>
        <end position="147"/>
    </location>
</feature>
<protein>
    <recommendedName>
        <fullName evidence="4">Glomulin-like</fullName>
    </recommendedName>
</protein>
<dbReference type="PANTHER" id="PTHR15430">
    <property type="entry name" value="GLOMULIN"/>
    <property type="match status" value="1"/>
</dbReference>
<evidence type="ECO:0000313" key="3">
    <source>
        <dbReference type="Proteomes" id="UP000790347"/>
    </source>
</evidence>
<dbReference type="InterPro" id="IPR013877">
    <property type="entry name" value="YAP-bd/ALF4/Glomulin"/>
</dbReference>
<comment type="caution">
    <text evidence="2">The sequence shown here is derived from an EMBL/GenBank/DDBJ whole genome shotgun (WGS) entry which is preliminary data.</text>
</comment>
<evidence type="ECO:0008006" key="4">
    <source>
        <dbReference type="Google" id="ProtNLM"/>
    </source>
</evidence>
<feature type="region of interest" description="Disordered" evidence="1">
    <location>
        <begin position="1"/>
        <end position="22"/>
    </location>
</feature>
<evidence type="ECO:0000256" key="1">
    <source>
        <dbReference type="SAM" id="MobiDB-lite"/>
    </source>
</evidence>
<dbReference type="InterPro" id="IPR019516">
    <property type="entry name" value="Glomulin/ALF4"/>
</dbReference>
<feature type="compositionally biased region" description="Basic residues" evidence="1">
    <location>
        <begin position="634"/>
        <end position="645"/>
    </location>
</feature>
<evidence type="ECO:0000313" key="2">
    <source>
        <dbReference type="EMBL" id="KAH9525881.1"/>
    </source>
</evidence>
<feature type="compositionally biased region" description="Polar residues" evidence="1">
    <location>
        <begin position="131"/>
        <end position="140"/>
    </location>
</feature>
<feature type="region of interest" description="Disordered" evidence="1">
    <location>
        <begin position="626"/>
        <end position="648"/>
    </location>
</feature>
<gene>
    <name evidence="2" type="ORF">DERF_000014</name>
</gene>
<dbReference type="Proteomes" id="UP000790347">
    <property type="component" value="Unassembled WGS sequence"/>
</dbReference>
<feature type="compositionally biased region" description="Polar residues" evidence="1">
    <location>
        <begin position="1"/>
        <end position="21"/>
    </location>
</feature>
<dbReference type="GO" id="GO:0005737">
    <property type="term" value="C:cytoplasm"/>
    <property type="evidence" value="ECO:0007669"/>
    <property type="project" value="TreeGrafter"/>
</dbReference>
<dbReference type="GO" id="GO:0055105">
    <property type="term" value="F:ubiquitin-protein transferase inhibitor activity"/>
    <property type="evidence" value="ECO:0007669"/>
    <property type="project" value="TreeGrafter"/>
</dbReference>